<accession>A0ABS4DVE0</accession>
<feature type="coiled-coil region" evidence="1">
    <location>
        <begin position="925"/>
        <end position="959"/>
    </location>
</feature>
<dbReference type="Gene3D" id="3.40.50.300">
    <property type="entry name" value="P-loop containing nucleotide triphosphate hydrolases"/>
    <property type="match status" value="2"/>
</dbReference>
<reference evidence="3 4" key="1">
    <citation type="submission" date="2021-03" db="EMBL/GenBank/DDBJ databases">
        <title>Genomic Encyclopedia of Type Strains, Phase IV (KMG-IV): sequencing the most valuable type-strain genomes for metagenomic binning, comparative biology and taxonomic classification.</title>
        <authorList>
            <person name="Goeker M."/>
        </authorList>
    </citation>
    <scope>NUCLEOTIDE SEQUENCE [LARGE SCALE GENOMIC DNA]</scope>
    <source>
        <strain evidence="3 4">DSM 21600</strain>
    </source>
</reference>
<dbReference type="SUPFAM" id="SSF52540">
    <property type="entry name" value="P-loop containing nucleoside triphosphate hydrolases"/>
    <property type="match status" value="1"/>
</dbReference>
<dbReference type="PANTHER" id="PTHR41259">
    <property type="entry name" value="DOUBLE-STRAND BREAK REPAIR RAD50 ATPASE, PUTATIVE-RELATED"/>
    <property type="match status" value="1"/>
</dbReference>
<dbReference type="InterPro" id="IPR027417">
    <property type="entry name" value="P-loop_NTPase"/>
</dbReference>
<feature type="coiled-coil region" evidence="1">
    <location>
        <begin position="376"/>
        <end position="420"/>
    </location>
</feature>
<dbReference type="InterPro" id="IPR038734">
    <property type="entry name" value="YhaN_AAA"/>
</dbReference>
<sequence length="1146" mass="127180">MRLRKLNLDYFGHFTDKALDFGEARPGIPDFHIVYGPNEAGKTTTMEGFLRLLYGFEHREPYDFQHQRKNLRVSGVIDLNGEETFFARLPTRAGSLIDANGHPLPETALQGSLAGLGQEDYRKLLCLDDETIERGGEEIASSKGDIGRLLFSAAAGVNDLSERLATVEEQARALYLKGSSKAHFASLKKELDETSAQIKALDVPASAYRKLKTALDEAKAEEMRATEARKSAFAEKTQLQAIHDALPMLDRIDRLADELAPVAHYPERLDIHPDLLVRMLADRETHRARIEQLSADIAAQERELGAITLAPERLPLGPALAPLGELNSRFVTAEVDLPKRRRVLAEAVSDMTAVAASLGLEGEVSSTLLVLAQPDLARLETAREALLDAQKALAREQLEQAGLSDRLQEARMAADKAEAATLPDQDLATFWHSQVGPKLVEDHAVAANAVKTARHAYLASLKALTVKGQAFDGVPIGQLTVREAETLGRDIAETRTEHDQLLDERDQLKRQLARISTQIEALKAAHQLVSDSESRTARADRDRLWAEHRQTLSAESALPFETAMQTLDGMFERRLLGAEAVGQLRQLEQDALDRTAKLAEAESRLEKLTAALARLQTQAEKALQGSGLTVDLSLESYVDWLRQCDAAAKAKSELDLALDDRRPVLDTAARHGAQLKTLLNVAHEDFDTLYALGQERVRDHRARLEIREKALSRLADLQAEAERREAALDRMSAARDHAATEWARLIADLLPPGLAPETLLPSLDPLRQLREIELGRKQAERQVDAMAQDQASFAEQLAILSTRFGLPVPDDVSEAYARLAAAAEHAKKADDEARRLSGVIEDNRQKLEQARQLLEEIAHQIAALGQAFDPAIPTDTLEDLRQAVSTSARVIDSRRRLAEMTGDLLVRLSVKDLEAVRVLLADYTLLDVAARLDAIERDLQEFEERYRQAIARRAEAESGLRAVTGDADVAVLVERRRTIELEMQETILSYLELRFGHQLAEEAIRRYRDRHRSGMLEATEKAFADLTNGAYTKLRTQPEGNAEVLMALSAEGTPKRAQDMSKGTRFQLYLALRAAAYEQMAASGHVLPFFCDDIFETFDEERTRAACHLMARIGATGQAIYLTHHRHVVEIARQVCGDDVRVHEIG</sequence>
<dbReference type="EMBL" id="JAGGJU010000002">
    <property type="protein sequence ID" value="MBP1849654.1"/>
    <property type="molecule type" value="Genomic_DNA"/>
</dbReference>
<feature type="coiled-coil region" evidence="1">
    <location>
        <begin position="484"/>
        <end position="525"/>
    </location>
</feature>
<keyword evidence="4" id="KW-1185">Reference proteome</keyword>
<dbReference type="Proteomes" id="UP000759443">
    <property type="component" value="Unassembled WGS sequence"/>
</dbReference>
<organism evidence="3 4">
    <name type="scientific">Rhizobium halophytocola</name>
    <dbReference type="NCBI Taxonomy" id="735519"/>
    <lineage>
        <taxon>Bacteria</taxon>
        <taxon>Pseudomonadati</taxon>
        <taxon>Pseudomonadota</taxon>
        <taxon>Alphaproteobacteria</taxon>
        <taxon>Hyphomicrobiales</taxon>
        <taxon>Rhizobiaceae</taxon>
        <taxon>Rhizobium/Agrobacterium group</taxon>
        <taxon>Rhizobium</taxon>
    </lineage>
</organism>
<proteinExistence type="predicted"/>
<name>A0ABS4DVE0_9HYPH</name>
<evidence type="ECO:0000313" key="4">
    <source>
        <dbReference type="Proteomes" id="UP000759443"/>
    </source>
</evidence>
<protein>
    <submittedName>
        <fullName evidence="3">Uncharacterized protein YhaN</fullName>
    </submittedName>
</protein>
<feature type="coiled-coil region" evidence="1">
    <location>
        <begin position="840"/>
        <end position="867"/>
    </location>
</feature>
<feature type="domain" description="YhaN AAA" evidence="2">
    <location>
        <begin position="1"/>
        <end position="207"/>
    </location>
</feature>
<feature type="coiled-coil region" evidence="1">
    <location>
        <begin position="707"/>
        <end position="734"/>
    </location>
</feature>
<feature type="coiled-coil region" evidence="1">
    <location>
        <begin position="584"/>
        <end position="625"/>
    </location>
</feature>
<keyword evidence="1" id="KW-0175">Coiled coil</keyword>
<dbReference type="RefSeq" id="WP_209942881.1">
    <property type="nucleotide sequence ID" value="NZ_JAGGJU010000002.1"/>
</dbReference>
<gene>
    <name evidence="3" type="ORF">J2Z17_001075</name>
</gene>
<evidence type="ECO:0000256" key="1">
    <source>
        <dbReference type="SAM" id="Coils"/>
    </source>
</evidence>
<dbReference type="PANTHER" id="PTHR41259:SF1">
    <property type="entry name" value="DOUBLE-STRAND BREAK REPAIR RAD50 ATPASE, PUTATIVE-RELATED"/>
    <property type="match status" value="1"/>
</dbReference>
<dbReference type="Pfam" id="PF13514">
    <property type="entry name" value="AAA_27"/>
    <property type="match status" value="1"/>
</dbReference>
<comment type="caution">
    <text evidence="3">The sequence shown here is derived from an EMBL/GenBank/DDBJ whole genome shotgun (WGS) entry which is preliminary data.</text>
</comment>
<evidence type="ECO:0000259" key="2">
    <source>
        <dbReference type="Pfam" id="PF13514"/>
    </source>
</evidence>
<evidence type="ECO:0000313" key="3">
    <source>
        <dbReference type="EMBL" id="MBP1849654.1"/>
    </source>
</evidence>